<evidence type="ECO:0000256" key="2">
    <source>
        <dbReference type="ARBA" id="ARBA00022527"/>
    </source>
</evidence>
<dbReference type="Proteomes" id="UP000324585">
    <property type="component" value="Unassembled WGS sequence"/>
</dbReference>
<feature type="compositionally biased region" description="Polar residues" evidence="10">
    <location>
        <begin position="229"/>
        <end position="242"/>
    </location>
</feature>
<dbReference type="SUPFAM" id="SSF56112">
    <property type="entry name" value="Protein kinase-like (PK-like)"/>
    <property type="match status" value="1"/>
</dbReference>
<feature type="region of interest" description="Disordered" evidence="10">
    <location>
        <begin position="147"/>
        <end position="245"/>
    </location>
</feature>
<keyword evidence="13" id="KW-1185">Reference proteome</keyword>
<keyword evidence="2" id="KW-0723">Serine/threonine-protein kinase</keyword>
<evidence type="ECO:0000256" key="7">
    <source>
        <dbReference type="ARBA" id="ARBA00047899"/>
    </source>
</evidence>
<dbReference type="OMA" id="EFCFGGN"/>
<evidence type="ECO:0000256" key="5">
    <source>
        <dbReference type="ARBA" id="ARBA00022777"/>
    </source>
</evidence>
<evidence type="ECO:0000256" key="1">
    <source>
        <dbReference type="ARBA" id="ARBA00012513"/>
    </source>
</evidence>
<organism evidence="12 13">
    <name type="scientific">Porphyridium purpureum</name>
    <name type="common">Red alga</name>
    <name type="synonym">Porphyridium cruentum</name>
    <dbReference type="NCBI Taxonomy" id="35688"/>
    <lineage>
        <taxon>Eukaryota</taxon>
        <taxon>Rhodophyta</taxon>
        <taxon>Bangiophyceae</taxon>
        <taxon>Porphyridiales</taxon>
        <taxon>Porphyridiaceae</taxon>
        <taxon>Porphyridium</taxon>
    </lineage>
</organism>
<dbReference type="PROSITE" id="PS50011">
    <property type="entry name" value="PROTEIN_KINASE_DOM"/>
    <property type="match status" value="1"/>
</dbReference>
<dbReference type="InterPro" id="IPR017441">
    <property type="entry name" value="Protein_kinase_ATP_BS"/>
</dbReference>
<evidence type="ECO:0000313" key="12">
    <source>
        <dbReference type="EMBL" id="KAA8494002.1"/>
    </source>
</evidence>
<dbReference type="InterPro" id="IPR045865">
    <property type="entry name" value="ACT-like_dom_sf"/>
</dbReference>
<evidence type="ECO:0000256" key="4">
    <source>
        <dbReference type="ARBA" id="ARBA00022741"/>
    </source>
</evidence>
<keyword evidence="4 9" id="KW-0547">Nucleotide-binding</keyword>
<comment type="catalytic activity">
    <reaction evidence="7">
        <text>L-threonyl-[protein] + ATP = O-phospho-L-threonyl-[protein] + ADP + H(+)</text>
        <dbReference type="Rhea" id="RHEA:46608"/>
        <dbReference type="Rhea" id="RHEA-COMP:11060"/>
        <dbReference type="Rhea" id="RHEA-COMP:11605"/>
        <dbReference type="ChEBI" id="CHEBI:15378"/>
        <dbReference type="ChEBI" id="CHEBI:30013"/>
        <dbReference type="ChEBI" id="CHEBI:30616"/>
        <dbReference type="ChEBI" id="CHEBI:61977"/>
        <dbReference type="ChEBI" id="CHEBI:456216"/>
        <dbReference type="EC" id="2.7.11.1"/>
    </reaction>
</comment>
<feature type="compositionally biased region" description="Basic and acidic residues" evidence="10">
    <location>
        <begin position="187"/>
        <end position="216"/>
    </location>
</feature>
<keyword evidence="6 9" id="KW-0067">ATP-binding</keyword>
<keyword evidence="3" id="KW-0808">Transferase</keyword>
<evidence type="ECO:0000256" key="6">
    <source>
        <dbReference type="ARBA" id="ARBA00022840"/>
    </source>
</evidence>
<dbReference type="Pfam" id="PF07714">
    <property type="entry name" value="PK_Tyr_Ser-Thr"/>
    <property type="match status" value="1"/>
</dbReference>
<name>A0A5J4YT60_PORPP</name>
<dbReference type="Gene3D" id="1.10.510.10">
    <property type="entry name" value="Transferase(Phosphotransferase) domain 1"/>
    <property type="match status" value="1"/>
</dbReference>
<dbReference type="PROSITE" id="PS00107">
    <property type="entry name" value="PROTEIN_KINASE_ATP"/>
    <property type="match status" value="1"/>
</dbReference>
<sequence length="797" mass="90759">MGSPVPALRPVAPPDVSSSWLSAKKAIPTEITDRHYTMWRDSVETQCPVVDLRSVCAHRNVYELSIMAKERQGLLAEVSDCLRNSQLSILSAKIFSLPNDSVMDLFRIYDGRSVLEGDDDAAHVYGKVLEIVNRAYEASTATCLEEDNTKPSDVCVPNEFTPSEKPLSPRPAQQPSMRQTSGSSCREGVEESMQHAEQEHNSQAEERKNVNRDESKAAPSRAQTAPGKVQTSKATSTDVFQYSSRRASASKSRKIRREYSNLALYNVEAEAQDEGLRRSRDAELAHLRKGEVLYLYSPDSHHRYSYTFRISENLKNLEWDKGKSVDFKSCHGVVYGPKTGTFSVLDAAKRPDEDWLCFSLLVRKSRDAMTSMDFAASSDEQVTRWVCCLQYLCHKWQPERIPLLTRENCIFESGRMKVRHLAKHLGETVPAMLTRVAIEYYRNKESKQKETQRANASQLSAEQRRELLALRKELRHSLDRETILKNRLKDTQAAWEIDFVREVALGERIGKGAYSDIWKATWRASVVACKVLRAQDTSDKRVREFYEEVKLTSKFRHPNIVLFMAACPRPPHFCILTEFCFGGNVYSALRRVSWRRLDHRALVRIARDIARGLLYLHACNIVHRDVKSQNILLDRPVEEGTPVAKICDFGLSRELVCGADDDPDGGIMTNETGTYRWMAPEMIRHERYNEKVDVYSYGVTVWELFTCEFPFANFSPIQAAFAVADKGARPVALTEYGRANPIPLAWNALINWCWATRPADRPRLDQVVEALNRMEFQNPDILIPSVIPNNHVHQTTS</sequence>
<evidence type="ECO:0000256" key="10">
    <source>
        <dbReference type="SAM" id="MobiDB-lite"/>
    </source>
</evidence>
<proteinExistence type="predicted"/>
<dbReference type="InterPro" id="IPR008271">
    <property type="entry name" value="Ser/Thr_kinase_AS"/>
</dbReference>
<evidence type="ECO:0000313" key="13">
    <source>
        <dbReference type="Proteomes" id="UP000324585"/>
    </source>
</evidence>
<reference evidence="13" key="1">
    <citation type="journal article" date="2019" name="Nat. Commun.">
        <title>Expansion of phycobilisome linker gene families in mesophilic red algae.</title>
        <authorList>
            <person name="Lee J."/>
            <person name="Kim D."/>
            <person name="Bhattacharya D."/>
            <person name="Yoon H.S."/>
        </authorList>
    </citation>
    <scope>NUCLEOTIDE SEQUENCE [LARGE SCALE GENOMIC DNA]</scope>
    <source>
        <strain evidence="13">CCMP 1328</strain>
    </source>
</reference>
<dbReference type="AlphaFoldDB" id="A0A5J4YT60"/>
<feature type="compositionally biased region" description="Polar residues" evidence="10">
    <location>
        <begin position="171"/>
        <end position="184"/>
    </location>
</feature>
<dbReference type="SUPFAM" id="SSF55021">
    <property type="entry name" value="ACT-like"/>
    <property type="match status" value="1"/>
</dbReference>
<evidence type="ECO:0000256" key="3">
    <source>
        <dbReference type="ARBA" id="ARBA00022679"/>
    </source>
</evidence>
<dbReference type="PANTHER" id="PTHR44329">
    <property type="entry name" value="SERINE/THREONINE-PROTEIN KINASE TNNI3K-RELATED"/>
    <property type="match status" value="1"/>
</dbReference>
<dbReference type="InterPro" id="IPR000719">
    <property type="entry name" value="Prot_kinase_dom"/>
</dbReference>
<dbReference type="InterPro" id="IPR011993">
    <property type="entry name" value="PH-like_dom_sf"/>
</dbReference>
<dbReference type="Gene3D" id="3.30.200.20">
    <property type="entry name" value="Phosphorylase Kinase, domain 1"/>
    <property type="match status" value="1"/>
</dbReference>
<dbReference type="PANTHER" id="PTHR44329:SF298">
    <property type="entry name" value="MIXED LINEAGE KINASE DOMAIN-LIKE PROTEIN"/>
    <property type="match status" value="1"/>
</dbReference>
<dbReference type="Gene3D" id="2.30.29.30">
    <property type="entry name" value="Pleckstrin-homology domain (PH domain)/Phosphotyrosine-binding domain (PTB)"/>
    <property type="match status" value="1"/>
</dbReference>
<dbReference type="GO" id="GO:0005524">
    <property type="term" value="F:ATP binding"/>
    <property type="evidence" value="ECO:0007669"/>
    <property type="project" value="UniProtKB-UniRule"/>
</dbReference>
<dbReference type="CDD" id="cd13999">
    <property type="entry name" value="STKc_MAP3K-like"/>
    <property type="match status" value="1"/>
</dbReference>
<feature type="binding site" evidence="9">
    <location>
        <position position="530"/>
    </location>
    <ligand>
        <name>ATP</name>
        <dbReference type="ChEBI" id="CHEBI:30616"/>
    </ligand>
</feature>
<dbReference type="EMBL" id="VRMN01000005">
    <property type="protein sequence ID" value="KAA8494002.1"/>
    <property type="molecule type" value="Genomic_DNA"/>
</dbReference>
<evidence type="ECO:0000259" key="11">
    <source>
        <dbReference type="PROSITE" id="PS50011"/>
    </source>
</evidence>
<keyword evidence="5 12" id="KW-0418">Kinase</keyword>
<protein>
    <recommendedName>
        <fullName evidence="1">non-specific serine/threonine protein kinase</fullName>
        <ecNumber evidence="1">2.7.11.1</ecNumber>
    </recommendedName>
</protein>
<dbReference type="InterPro" id="IPR011009">
    <property type="entry name" value="Kinase-like_dom_sf"/>
</dbReference>
<dbReference type="InterPro" id="IPR001245">
    <property type="entry name" value="Ser-Thr/Tyr_kinase_cat_dom"/>
</dbReference>
<dbReference type="SUPFAM" id="SSF50729">
    <property type="entry name" value="PH domain-like"/>
    <property type="match status" value="1"/>
</dbReference>
<dbReference type="CDD" id="cd04873">
    <property type="entry name" value="ACT_UUR-ACR-like"/>
    <property type="match status" value="1"/>
</dbReference>
<dbReference type="SMART" id="SM00220">
    <property type="entry name" value="S_TKc"/>
    <property type="match status" value="1"/>
</dbReference>
<evidence type="ECO:0000256" key="9">
    <source>
        <dbReference type="PROSITE-ProRule" id="PRU10141"/>
    </source>
</evidence>
<dbReference type="PROSITE" id="PS00108">
    <property type="entry name" value="PROTEIN_KINASE_ST"/>
    <property type="match status" value="1"/>
</dbReference>
<gene>
    <name evidence="12" type="ORF">FVE85_3977</name>
</gene>
<feature type="domain" description="Protein kinase" evidence="11">
    <location>
        <begin position="503"/>
        <end position="777"/>
    </location>
</feature>
<dbReference type="EC" id="2.7.11.1" evidence="1"/>
<dbReference type="OrthoDB" id="4062651at2759"/>
<dbReference type="FunFam" id="3.30.200.20:FF:000060">
    <property type="entry name" value="Serine/threonine-protein kinase isoform 1"/>
    <property type="match status" value="1"/>
</dbReference>
<comment type="caution">
    <text evidence="12">The sequence shown here is derived from an EMBL/GenBank/DDBJ whole genome shotgun (WGS) entry which is preliminary data.</text>
</comment>
<dbReference type="GO" id="GO:0004674">
    <property type="term" value="F:protein serine/threonine kinase activity"/>
    <property type="evidence" value="ECO:0007669"/>
    <property type="project" value="UniProtKB-KW"/>
</dbReference>
<dbReference type="InterPro" id="IPR051681">
    <property type="entry name" value="Ser/Thr_Kinases-Pseudokinases"/>
</dbReference>
<evidence type="ECO:0000256" key="8">
    <source>
        <dbReference type="ARBA" id="ARBA00048679"/>
    </source>
</evidence>
<accession>A0A5J4YT60</accession>
<comment type="catalytic activity">
    <reaction evidence="8">
        <text>L-seryl-[protein] + ATP = O-phospho-L-seryl-[protein] + ADP + H(+)</text>
        <dbReference type="Rhea" id="RHEA:17989"/>
        <dbReference type="Rhea" id="RHEA-COMP:9863"/>
        <dbReference type="Rhea" id="RHEA-COMP:11604"/>
        <dbReference type="ChEBI" id="CHEBI:15378"/>
        <dbReference type="ChEBI" id="CHEBI:29999"/>
        <dbReference type="ChEBI" id="CHEBI:30616"/>
        <dbReference type="ChEBI" id="CHEBI:83421"/>
        <dbReference type="ChEBI" id="CHEBI:456216"/>
        <dbReference type="EC" id="2.7.11.1"/>
    </reaction>
</comment>